<dbReference type="PANTHER" id="PTHR37299">
    <property type="entry name" value="TRANSCRIPTIONAL REGULATOR-RELATED"/>
    <property type="match status" value="1"/>
</dbReference>
<evidence type="ECO:0000313" key="7">
    <source>
        <dbReference type="Proteomes" id="UP000198424"/>
    </source>
</evidence>
<dbReference type="Proteomes" id="UP000198424">
    <property type="component" value="Unassembled WGS sequence"/>
</dbReference>
<comment type="caution">
    <text evidence="4">The sequence shown here is derived from an EMBL/GenBank/DDBJ whole genome shotgun (WGS) entry which is preliminary data.</text>
</comment>
<dbReference type="InterPro" id="IPR046947">
    <property type="entry name" value="LytR-like"/>
</dbReference>
<reference evidence="5 7" key="2">
    <citation type="submission" date="2016-11" db="EMBL/GenBank/DDBJ databases">
        <title>Whole genomes of Flavobacteriaceae.</title>
        <authorList>
            <person name="Stine C."/>
            <person name="Li C."/>
            <person name="Tadesse D."/>
        </authorList>
    </citation>
    <scope>NUCLEOTIDE SEQUENCE [LARGE SCALE GENOMIC DNA]</scope>
    <source>
        <strain evidence="5 7">ATCC 29551</strain>
    </source>
</reference>
<accession>A0A086AFE4</accession>
<dbReference type="Pfam" id="PF04397">
    <property type="entry name" value="LytTR"/>
    <property type="match status" value="1"/>
</dbReference>
<dbReference type="SUPFAM" id="SSF52172">
    <property type="entry name" value="CheY-like"/>
    <property type="match status" value="1"/>
</dbReference>
<dbReference type="STRING" id="991.IW20_14020"/>
<keyword evidence="7" id="KW-1185">Reference proteome</keyword>
<evidence type="ECO:0000313" key="6">
    <source>
        <dbReference type="Proteomes" id="UP000028712"/>
    </source>
</evidence>
<feature type="domain" description="Response regulatory" evidence="2">
    <location>
        <begin position="8"/>
        <end position="119"/>
    </location>
</feature>
<dbReference type="Gene3D" id="3.40.50.2300">
    <property type="match status" value="1"/>
</dbReference>
<dbReference type="InterPro" id="IPR007492">
    <property type="entry name" value="LytTR_DNA-bd_dom"/>
</dbReference>
<dbReference type="SMART" id="SM00448">
    <property type="entry name" value="REC"/>
    <property type="match status" value="1"/>
</dbReference>
<dbReference type="PANTHER" id="PTHR37299:SF1">
    <property type="entry name" value="STAGE 0 SPORULATION PROTEIN A HOMOLOG"/>
    <property type="match status" value="1"/>
</dbReference>
<dbReference type="Gene3D" id="2.40.50.1020">
    <property type="entry name" value="LytTr DNA-binding domain"/>
    <property type="match status" value="1"/>
</dbReference>
<dbReference type="EMBL" id="JPRM01000021">
    <property type="protein sequence ID" value="KFF15408.1"/>
    <property type="molecule type" value="Genomic_DNA"/>
</dbReference>
<proteinExistence type="predicted"/>
<dbReference type="AlphaFoldDB" id="A0A086AFE4"/>
<dbReference type="GO" id="GO:0000156">
    <property type="term" value="F:phosphorelay response regulator activity"/>
    <property type="evidence" value="ECO:0007669"/>
    <property type="project" value="InterPro"/>
</dbReference>
<evidence type="ECO:0000256" key="1">
    <source>
        <dbReference type="PROSITE-ProRule" id="PRU00169"/>
    </source>
</evidence>
<name>A0A086AFE4_FLAHY</name>
<dbReference type="SMART" id="SM00850">
    <property type="entry name" value="LytTR"/>
    <property type="match status" value="1"/>
</dbReference>
<organism evidence="4 6">
    <name type="scientific">Flavobacterium hydatis</name>
    <name type="common">Cytophaga aquatilis</name>
    <dbReference type="NCBI Taxonomy" id="991"/>
    <lineage>
        <taxon>Bacteria</taxon>
        <taxon>Pseudomonadati</taxon>
        <taxon>Bacteroidota</taxon>
        <taxon>Flavobacteriia</taxon>
        <taxon>Flavobacteriales</taxon>
        <taxon>Flavobacteriaceae</taxon>
        <taxon>Flavobacterium</taxon>
    </lineage>
</organism>
<protein>
    <submittedName>
        <fullName evidence="5">DNA-binding response regulator</fullName>
    </submittedName>
</protein>
<keyword evidence="5" id="KW-0238">DNA-binding</keyword>
<dbReference type="InterPro" id="IPR011006">
    <property type="entry name" value="CheY-like_superfamily"/>
</dbReference>
<evidence type="ECO:0000259" key="2">
    <source>
        <dbReference type="PROSITE" id="PS50110"/>
    </source>
</evidence>
<dbReference type="PROSITE" id="PS50930">
    <property type="entry name" value="HTH_LYTTR"/>
    <property type="match status" value="1"/>
</dbReference>
<evidence type="ECO:0000313" key="5">
    <source>
        <dbReference type="EMBL" id="OXA91356.1"/>
    </source>
</evidence>
<dbReference type="Proteomes" id="UP000028712">
    <property type="component" value="Unassembled WGS sequence"/>
</dbReference>
<gene>
    <name evidence="5" type="ORF">B0A62_16885</name>
    <name evidence="4" type="ORF">IW20_14020</name>
</gene>
<reference evidence="4 6" key="1">
    <citation type="submission" date="2014-07" db="EMBL/GenBank/DDBJ databases">
        <title>Genome of Flavobacterium hydatis DSM 2063.</title>
        <authorList>
            <person name="Pipes S.E."/>
            <person name="Stropko S.J."/>
            <person name="Newman J.D."/>
        </authorList>
    </citation>
    <scope>NUCLEOTIDE SEQUENCE [LARGE SCALE GENOMIC DNA]</scope>
    <source>
        <strain evidence="4 6">DSM 2063</strain>
    </source>
</reference>
<dbReference type="RefSeq" id="WP_035623231.1">
    <property type="nucleotide sequence ID" value="NZ_JBEWQG010000002.1"/>
</dbReference>
<dbReference type="eggNOG" id="COG3279">
    <property type="taxonomic scope" value="Bacteria"/>
</dbReference>
<keyword evidence="1" id="KW-0597">Phosphoprotein</keyword>
<dbReference type="OrthoDB" id="2168082at2"/>
<feature type="domain" description="HTH LytTR-type" evidence="3">
    <location>
        <begin position="141"/>
        <end position="239"/>
    </location>
</feature>
<feature type="modified residue" description="4-aspartylphosphate" evidence="1">
    <location>
        <position position="59"/>
    </location>
</feature>
<dbReference type="Pfam" id="PF00072">
    <property type="entry name" value="Response_reg"/>
    <property type="match status" value="1"/>
</dbReference>
<evidence type="ECO:0000259" key="3">
    <source>
        <dbReference type="PROSITE" id="PS50930"/>
    </source>
</evidence>
<dbReference type="GO" id="GO:0003677">
    <property type="term" value="F:DNA binding"/>
    <property type="evidence" value="ECO:0007669"/>
    <property type="project" value="UniProtKB-KW"/>
</dbReference>
<evidence type="ECO:0000313" key="4">
    <source>
        <dbReference type="EMBL" id="KFF15408.1"/>
    </source>
</evidence>
<dbReference type="InterPro" id="IPR001789">
    <property type="entry name" value="Sig_transdc_resp-reg_receiver"/>
</dbReference>
<sequence length="242" mass="27899">METKTVYKCLIVDDETLARILIRTHLLQIPELEVVHECSSAIEADKYLKTHKVDLVFLDIQMQHLSGIDFLKSLQNPPKVIFTTAYSEFALDGYELNIVDYLLKPITFERFYKAATRALELLNLENDTKDVTEATFVDKSIVIKSSHQHIKILLADILYIEGLHKYVKIVTEKKNYTTLIALTAMEEELSKQVFYRCHRSFIVNLNKVELIDGNQAIITSHKVPISKLNKQEFLTKLGKKID</sequence>
<dbReference type="EMBL" id="MUGY01000025">
    <property type="protein sequence ID" value="OXA91356.1"/>
    <property type="molecule type" value="Genomic_DNA"/>
</dbReference>
<dbReference type="PROSITE" id="PS50110">
    <property type="entry name" value="RESPONSE_REGULATORY"/>
    <property type="match status" value="1"/>
</dbReference>